<dbReference type="EMBL" id="KB445652">
    <property type="protein sequence ID" value="EMD59586.1"/>
    <property type="molecule type" value="Genomic_DNA"/>
</dbReference>
<sequence length="188" mass="21435">MSSRDRQSTINVQLQAFKEDNIRMELNQTQMLDRLSKEISDIAVDATQAQAALTREGSAIKAEDLKAIGDALTSLVNEGRYLTKSQKVLSSLYFKSMKTRHSNVAPAHAQTFDWVFRPTSEKSRHSRPPVHFLDWLTHRNGIFWVSGKPCSRKLSSWTWCAISLDRAQIPTRCMGTAQYEVVSCIRFR</sequence>
<dbReference type="GeneID" id="19135230"/>
<organism evidence="1 2">
    <name type="scientific">Cochliobolus sativus (strain ND90Pr / ATCC 201652)</name>
    <name type="common">Common root rot and spot blotch fungus</name>
    <name type="synonym">Bipolaris sorokiniana</name>
    <dbReference type="NCBI Taxonomy" id="665912"/>
    <lineage>
        <taxon>Eukaryota</taxon>
        <taxon>Fungi</taxon>
        <taxon>Dikarya</taxon>
        <taxon>Ascomycota</taxon>
        <taxon>Pezizomycotina</taxon>
        <taxon>Dothideomycetes</taxon>
        <taxon>Pleosporomycetidae</taxon>
        <taxon>Pleosporales</taxon>
        <taxon>Pleosporineae</taxon>
        <taxon>Pleosporaceae</taxon>
        <taxon>Bipolaris</taxon>
    </lineage>
</organism>
<name>M2SR89_COCSN</name>
<reference evidence="2" key="2">
    <citation type="journal article" date="2013" name="PLoS Genet.">
        <title>Comparative genome structure, secondary metabolite, and effector coding capacity across Cochliobolus pathogens.</title>
        <authorList>
            <person name="Condon B.J."/>
            <person name="Leng Y."/>
            <person name="Wu D."/>
            <person name="Bushley K.E."/>
            <person name="Ohm R.A."/>
            <person name="Otillar R."/>
            <person name="Martin J."/>
            <person name="Schackwitz W."/>
            <person name="Grimwood J."/>
            <person name="MohdZainudin N."/>
            <person name="Xue C."/>
            <person name="Wang R."/>
            <person name="Manning V.A."/>
            <person name="Dhillon B."/>
            <person name="Tu Z.J."/>
            <person name="Steffenson B.J."/>
            <person name="Salamov A."/>
            <person name="Sun H."/>
            <person name="Lowry S."/>
            <person name="LaButti K."/>
            <person name="Han J."/>
            <person name="Copeland A."/>
            <person name="Lindquist E."/>
            <person name="Barry K."/>
            <person name="Schmutz J."/>
            <person name="Baker S.E."/>
            <person name="Ciuffetti L.M."/>
            <person name="Grigoriev I.V."/>
            <person name="Zhong S."/>
            <person name="Turgeon B.G."/>
        </authorList>
    </citation>
    <scope>NUCLEOTIDE SEQUENCE [LARGE SCALE GENOMIC DNA]</scope>
    <source>
        <strain evidence="2">ND90Pr / ATCC 201652</strain>
    </source>
</reference>
<dbReference type="AlphaFoldDB" id="M2SR89"/>
<keyword evidence="2" id="KW-1185">Reference proteome</keyword>
<dbReference type="OrthoDB" id="443402at2759"/>
<accession>M2SR89</accession>
<evidence type="ECO:0000313" key="2">
    <source>
        <dbReference type="Proteomes" id="UP000016934"/>
    </source>
</evidence>
<gene>
    <name evidence="1" type="ORF">COCSADRAFT_251596</name>
</gene>
<dbReference type="HOGENOM" id="CLU_1440933_0_0_1"/>
<proteinExistence type="predicted"/>
<dbReference type="STRING" id="665912.M2SR89"/>
<evidence type="ECO:0000313" key="1">
    <source>
        <dbReference type="EMBL" id="EMD59586.1"/>
    </source>
</evidence>
<protein>
    <submittedName>
        <fullName evidence="1">Uncharacterized protein</fullName>
    </submittedName>
</protein>
<dbReference type="KEGG" id="bsc:COCSADRAFT_251596"/>
<reference evidence="1 2" key="1">
    <citation type="journal article" date="2012" name="PLoS Pathog.">
        <title>Diverse lifestyles and strategies of plant pathogenesis encoded in the genomes of eighteen Dothideomycetes fungi.</title>
        <authorList>
            <person name="Ohm R.A."/>
            <person name="Feau N."/>
            <person name="Henrissat B."/>
            <person name="Schoch C.L."/>
            <person name="Horwitz B.A."/>
            <person name="Barry K.W."/>
            <person name="Condon B.J."/>
            <person name="Copeland A.C."/>
            <person name="Dhillon B."/>
            <person name="Glaser F."/>
            <person name="Hesse C.N."/>
            <person name="Kosti I."/>
            <person name="LaButti K."/>
            <person name="Lindquist E.A."/>
            <person name="Lucas S."/>
            <person name="Salamov A.A."/>
            <person name="Bradshaw R.E."/>
            <person name="Ciuffetti L."/>
            <person name="Hamelin R.C."/>
            <person name="Kema G.H.J."/>
            <person name="Lawrence C."/>
            <person name="Scott J.A."/>
            <person name="Spatafora J.W."/>
            <person name="Turgeon B.G."/>
            <person name="de Wit P.J.G.M."/>
            <person name="Zhong S."/>
            <person name="Goodwin S.B."/>
            <person name="Grigoriev I.V."/>
        </authorList>
    </citation>
    <scope>NUCLEOTIDE SEQUENCE [LARGE SCALE GENOMIC DNA]</scope>
    <source>
        <strain evidence="2">ND90Pr / ATCC 201652</strain>
    </source>
</reference>
<dbReference type="Proteomes" id="UP000016934">
    <property type="component" value="Unassembled WGS sequence"/>
</dbReference>
<dbReference type="RefSeq" id="XP_007704615.1">
    <property type="nucleotide sequence ID" value="XM_007706425.1"/>
</dbReference>